<reference evidence="2" key="1">
    <citation type="submission" date="2022-07" db="EMBL/GenBank/DDBJ databases">
        <title>Taxonomy of Aspergillus series Nigri: significant species reduction supported by multi-species coalescent approaches.</title>
        <authorList>
            <person name="Bian C."/>
            <person name="Kusuya Y."/>
            <person name="Sklenar F."/>
            <person name="D'hooge E."/>
            <person name="Yaguchi T."/>
            <person name="Takahashi H."/>
            <person name="Hubka V."/>
        </authorList>
    </citation>
    <scope>NUCLEOTIDE SEQUENCE</scope>
    <source>
        <strain evidence="2">CBS 733.88</strain>
    </source>
</reference>
<comment type="caution">
    <text evidence="2">The sequence shown here is derived from an EMBL/GenBank/DDBJ whole genome shotgun (WGS) entry which is preliminary data.</text>
</comment>
<dbReference type="InterPro" id="IPR011032">
    <property type="entry name" value="GroES-like_sf"/>
</dbReference>
<dbReference type="InterPro" id="IPR020843">
    <property type="entry name" value="ER"/>
</dbReference>
<protein>
    <recommendedName>
        <fullName evidence="1">Enoyl reductase (ER) domain-containing protein</fullName>
    </recommendedName>
</protein>
<dbReference type="AlphaFoldDB" id="A0A9W6DMC7"/>
<dbReference type="PANTHER" id="PTHR45033">
    <property type="match status" value="1"/>
</dbReference>
<dbReference type="InterPro" id="IPR052711">
    <property type="entry name" value="Zinc_ADH-like"/>
</dbReference>
<dbReference type="CDD" id="cd08276">
    <property type="entry name" value="MDR7"/>
    <property type="match status" value="1"/>
</dbReference>
<dbReference type="SUPFAM" id="SSF50129">
    <property type="entry name" value="GroES-like"/>
    <property type="match status" value="1"/>
</dbReference>
<dbReference type="Gene3D" id="3.90.180.10">
    <property type="entry name" value="Medium-chain alcohol dehydrogenases, catalytic domain"/>
    <property type="match status" value="2"/>
</dbReference>
<accession>A0A9W6DMC7</accession>
<organism evidence="2 3">
    <name type="scientific">Aspergillus brasiliensis</name>
    <dbReference type="NCBI Taxonomy" id="319629"/>
    <lineage>
        <taxon>Eukaryota</taxon>
        <taxon>Fungi</taxon>
        <taxon>Dikarya</taxon>
        <taxon>Ascomycota</taxon>
        <taxon>Pezizomycotina</taxon>
        <taxon>Eurotiomycetes</taxon>
        <taxon>Eurotiomycetidae</taxon>
        <taxon>Eurotiales</taxon>
        <taxon>Aspergillaceae</taxon>
        <taxon>Aspergillus</taxon>
        <taxon>Aspergillus subgen. Circumdati</taxon>
    </lineage>
</organism>
<dbReference type="InterPro" id="IPR013154">
    <property type="entry name" value="ADH-like_N"/>
</dbReference>
<sequence length="297" mass="31805">MSTQTVFRFPTRTSYTKLALSQESIPAITKHEVLIRIRAVALNSRDIQVATGRYPFPASDNLIPCSDGAGDIVAVGESVRNLTEGDRVVVNFDIENLYGAQQGWLTCQGGFIDGVLAQYVVRPASSVVKVPATAPQSYSELASLVCAGVTAWNGLFGNVPLKPGQTVLVQASRALELVGDKGIDHIIEIGGVGTIEQSLKAIAYGGVISVIGYLAEYDESKMPNVPLLALGKTAVVRGVLIGPKCMLEDLVTFADRAKLKIPVEKEYGYTRDNIVAAYKELETGGFGKICIRLDSNI</sequence>
<dbReference type="EMBL" id="BROQ01000030">
    <property type="protein sequence ID" value="GKZ20541.1"/>
    <property type="molecule type" value="Genomic_DNA"/>
</dbReference>
<gene>
    <name evidence="2" type="ORF">AbraCBS73388_006119</name>
</gene>
<dbReference type="InterPro" id="IPR036291">
    <property type="entry name" value="NAD(P)-bd_dom_sf"/>
</dbReference>
<dbReference type="Pfam" id="PF08240">
    <property type="entry name" value="ADH_N"/>
    <property type="match status" value="1"/>
</dbReference>
<dbReference type="Gene3D" id="3.40.50.720">
    <property type="entry name" value="NAD(P)-binding Rossmann-like Domain"/>
    <property type="match status" value="2"/>
</dbReference>
<evidence type="ECO:0000313" key="2">
    <source>
        <dbReference type="EMBL" id="GKZ20541.1"/>
    </source>
</evidence>
<feature type="domain" description="Enoyl reductase (ER)" evidence="1">
    <location>
        <begin position="13"/>
        <end position="291"/>
    </location>
</feature>
<dbReference type="PANTHER" id="PTHR45033:SF2">
    <property type="entry name" value="ZINC-TYPE ALCOHOL DEHYDROGENASE-LIKE PROTEIN C1773.06C"/>
    <property type="match status" value="1"/>
</dbReference>
<evidence type="ECO:0000259" key="1">
    <source>
        <dbReference type="SMART" id="SM00829"/>
    </source>
</evidence>
<name>A0A9W6DMC7_9EURO</name>
<dbReference type="SMART" id="SM00829">
    <property type="entry name" value="PKS_ER"/>
    <property type="match status" value="1"/>
</dbReference>
<dbReference type="Proteomes" id="UP001143548">
    <property type="component" value="Unassembled WGS sequence"/>
</dbReference>
<dbReference type="GO" id="GO:0016491">
    <property type="term" value="F:oxidoreductase activity"/>
    <property type="evidence" value="ECO:0007669"/>
    <property type="project" value="InterPro"/>
</dbReference>
<proteinExistence type="predicted"/>
<evidence type="ECO:0000313" key="3">
    <source>
        <dbReference type="Proteomes" id="UP001143548"/>
    </source>
</evidence>
<dbReference type="SUPFAM" id="SSF51735">
    <property type="entry name" value="NAD(P)-binding Rossmann-fold domains"/>
    <property type="match status" value="1"/>
</dbReference>